<accession>A0A517SXY9</accession>
<evidence type="ECO:0000256" key="6">
    <source>
        <dbReference type="SAM" id="Phobius"/>
    </source>
</evidence>
<dbReference type="InterPro" id="IPR012340">
    <property type="entry name" value="NA-bd_OB-fold"/>
</dbReference>
<gene>
    <name evidence="10" type="ORF">SV7mr_34810</name>
</gene>
<feature type="chain" id="PRO_5021914557" evidence="7">
    <location>
        <begin position="35"/>
        <end position="774"/>
    </location>
</feature>
<dbReference type="AlphaFoldDB" id="A0A517SXY9"/>
<feature type="region of interest" description="Disordered" evidence="5">
    <location>
        <begin position="56"/>
        <end position="84"/>
    </location>
</feature>
<dbReference type="Proteomes" id="UP000315003">
    <property type="component" value="Chromosome"/>
</dbReference>
<evidence type="ECO:0000256" key="7">
    <source>
        <dbReference type="SAM" id="SignalP"/>
    </source>
</evidence>
<feature type="transmembrane region" description="Helical" evidence="6">
    <location>
        <begin position="668"/>
        <end position="686"/>
    </location>
</feature>
<dbReference type="EMBL" id="CP036272">
    <property type="protein sequence ID" value="QDT60952.1"/>
    <property type="molecule type" value="Genomic_DNA"/>
</dbReference>
<feature type="transmembrane region" description="Helical" evidence="6">
    <location>
        <begin position="634"/>
        <end position="656"/>
    </location>
</feature>
<organism evidence="10 11">
    <name type="scientific">Stieleria bergensis</name>
    <dbReference type="NCBI Taxonomy" id="2528025"/>
    <lineage>
        <taxon>Bacteria</taxon>
        <taxon>Pseudomonadati</taxon>
        <taxon>Planctomycetota</taxon>
        <taxon>Planctomycetia</taxon>
        <taxon>Pirellulales</taxon>
        <taxon>Pirellulaceae</taxon>
        <taxon>Stieleria</taxon>
    </lineage>
</organism>
<dbReference type="SUPFAM" id="SSF52096">
    <property type="entry name" value="ClpP/crotonase"/>
    <property type="match status" value="1"/>
</dbReference>
<evidence type="ECO:0000313" key="11">
    <source>
        <dbReference type="Proteomes" id="UP000315003"/>
    </source>
</evidence>
<keyword evidence="2 6" id="KW-0812">Transmembrane</keyword>
<evidence type="ECO:0000256" key="1">
    <source>
        <dbReference type="ARBA" id="ARBA00004141"/>
    </source>
</evidence>
<evidence type="ECO:0000259" key="8">
    <source>
        <dbReference type="Pfam" id="PF01957"/>
    </source>
</evidence>
<keyword evidence="7" id="KW-0732">Signal</keyword>
<keyword evidence="3 6" id="KW-1133">Transmembrane helix</keyword>
<proteinExistence type="predicted"/>
<evidence type="ECO:0000313" key="10">
    <source>
        <dbReference type="EMBL" id="QDT60952.1"/>
    </source>
</evidence>
<dbReference type="InterPro" id="IPR052165">
    <property type="entry name" value="Membrane_assoc_protease"/>
</dbReference>
<evidence type="ECO:0000256" key="3">
    <source>
        <dbReference type="ARBA" id="ARBA00022989"/>
    </source>
</evidence>
<dbReference type="RefSeq" id="WP_145274411.1">
    <property type="nucleotide sequence ID" value="NZ_CP036272.1"/>
</dbReference>
<dbReference type="InterPro" id="IPR029045">
    <property type="entry name" value="ClpP/crotonase-like_dom_sf"/>
</dbReference>
<protein>
    <submittedName>
        <fullName evidence="10">Uncharacterized protein</fullName>
    </submittedName>
</protein>
<dbReference type="Gene3D" id="3.90.226.10">
    <property type="entry name" value="2-enoyl-CoA Hydratase, Chain A, domain 1"/>
    <property type="match status" value="1"/>
</dbReference>
<dbReference type="Pfam" id="PF01957">
    <property type="entry name" value="NfeD"/>
    <property type="match status" value="1"/>
</dbReference>
<dbReference type="InterPro" id="IPR002810">
    <property type="entry name" value="NfeD-like_C"/>
</dbReference>
<feature type="transmembrane region" description="Helical" evidence="6">
    <location>
        <begin position="608"/>
        <end position="627"/>
    </location>
</feature>
<dbReference type="PANTHER" id="PTHR33507:SF3">
    <property type="entry name" value="INNER MEMBRANE PROTEIN YBBJ"/>
    <property type="match status" value="1"/>
</dbReference>
<evidence type="ECO:0000259" key="9">
    <source>
        <dbReference type="Pfam" id="PF24961"/>
    </source>
</evidence>
<dbReference type="Pfam" id="PF24961">
    <property type="entry name" value="NfeD_membrane"/>
    <property type="match status" value="1"/>
</dbReference>
<dbReference type="OrthoDB" id="284354at2"/>
<keyword evidence="11" id="KW-1185">Reference proteome</keyword>
<feature type="signal peptide" evidence="7">
    <location>
        <begin position="1"/>
        <end position="34"/>
    </location>
</feature>
<evidence type="ECO:0000256" key="4">
    <source>
        <dbReference type="ARBA" id="ARBA00023136"/>
    </source>
</evidence>
<dbReference type="Gene3D" id="2.40.50.140">
    <property type="entry name" value="Nucleic acid-binding proteins"/>
    <property type="match status" value="1"/>
</dbReference>
<dbReference type="GO" id="GO:0005886">
    <property type="term" value="C:plasma membrane"/>
    <property type="evidence" value="ECO:0007669"/>
    <property type="project" value="TreeGrafter"/>
</dbReference>
<dbReference type="InterPro" id="IPR056739">
    <property type="entry name" value="NfeD_membrane"/>
</dbReference>
<comment type="subcellular location">
    <subcellularLocation>
        <location evidence="1">Membrane</location>
        <topology evidence="1">Multi-pass membrane protein</topology>
    </subcellularLocation>
</comment>
<evidence type="ECO:0000256" key="5">
    <source>
        <dbReference type="SAM" id="MobiDB-lite"/>
    </source>
</evidence>
<evidence type="ECO:0000256" key="2">
    <source>
        <dbReference type="ARBA" id="ARBA00022692"/>
    </source>
</evidence>
<feature type="transmembrane region" description="Helical" evidence="6">
    <location>
        <begin position="582"/>
        <end position="602"/>
    </location>
</feature>
<keyword evidence="4 6" id="KW-0472">Membrane</keyword>
<reference evidence="10 11" key="1">
    <citation type="submission" date="2019-02" db="EMBL/GenBank/DDBJ databases">
        <title>Deep-cultivation of Planctomycetes and their phenomic and genomic characterization uncovers novel biology.</title>
        <authorList>
            <person name="Wiegand S."/>
            <person name="Jogler M."/>
            <person name="Boedeker C."/>
            <person name="Pinto D."/>
            <person name="Vollmers J."/>
            <person name="Rivas-Marin E."/>
            <person name="Kohn T."/>
            <person name="Peeters S.H."/>
            <person name="Heuer A."/>
            <person name="Rast P."/>
            <person name="Oberbeckmann S."/>
            <person name="Bunk B."/>
            <person name="Jeske O."/>
            <person name="Meyerdierks A."/>
            <person name="Storesund J.E."/>
            <person name="Kallscheuer N."/>
            <person name="Luecker S."/>
            <person name="Lage O.M."/>
            <person name="Pohl T."/>
            <person name="Merkel B.J."/>
            <person name="Hornburger P."/>
            <person name="Mueller R.-W."/>
            <person name="Bruemmer F."/>
            <person name="Labrenz M."/>
            <person name="Spormann A.M."/>
            <person name="Op den Camp H."/>
            <person name="Overmann J."/>
            <person name="Amann R."/>
            <person name="Jetten M.S.M."/>
            <person name="Mascher T."/>
            <person name="Medema M.H."/>
            <person name="Devos D.P."/>
            <person name="Kaster A.-K."/>
            <person name="Ovreas L."/>
            <person name="Rohde M."/>
            <person name="Galperin M.Y."/>
            <person name="Jogler C."/>
        </authorList>
    </citation>
    <scope>NUCLEOTIDE SEQUENCE [LARGE SCALE GENOMIC DNA]</scope>
    <source>
        <strain evidence="10 11">SV_7m_r</strain>
    </source>
</reference>
<dbReference type="PANTHER" id="PTHR33507">
    <property type="entry name" value="INNER MEMBRANE PROTEIN YBBJ"/>
    <property type="match status" value="1"/>
</dbReference>
<name>A0A517SXY9_9BACT</name>
<feature type="domain" description="NfeD-like C-terminal" evidence="8">
    <location>
        <begin position="720"/>
        <end position="773"/>
    </location>
</feature>
<feature type="domain" description="NfeD integral membrane" evidence="9">
    <location>
        <begin position="562"/>
        <end position="686"/>
    </location>
</feature>
<sequence length="774" mass="82157" precursor="true">MVCVARSSRAPALSFWAALAAALLAILAGTQCIAGDRFPGDFAGRDAFAMLPQSAETGPAEMPTASPAGQGSGKTDESESDAVQQVPAEVGKRGYLTEITLPLTSQSVDELIAALKVAAAATSGAAGRKPVVLHFQKQRSTGETTPFEVALKLSRALTGADTRTLRTIVWLDGQVKGHAVLPILTTDTLLVGPGAVLEGFLSEAERGDEIIQVNYSGLAAKRGLFPAQVVECLLEPDRELVRVTTIGGTTVFASGESLVKLRETGQAVNENQWSSAGQPLVMSANQLVEARIAAAMVQSQNELAEFLDLAKLFPLQGGAALETAQGVLCEITGSIASNRADRWQSNLNASLAEPTTNAWMIRIDSDGGSFDSSVGLAESFSQLNPPILRVAGYLENEARADAALVALSCKPLLMNPQAILGGQGASTIEPEQIEMQKERLESIARQTGRSLGLVKALLCPSLEVFSFTNKKTGQIVYSTESELFDPAADPELERQRWTKGQRVDLSQGVDLPTALDLGLVDGESDSLEQASINAGFEATPPLVSERKLIRFVERLGRSRSLMTLLLVMGFMALSAEFNAPGIGVPGFMALVCFGLFFWMNMLAGTAEWLELVLLMLGLGCLAMELFVLPGFGIFGIGGLLMVIAAIVLMTQTFILPSNNYQLGVATRGVWGSLIGLVGLIGGFLLMQKLFPHVPMFRHLVMEAPDLAAMDEAEKLVDYSSLLHQQGVATTALRPSGKAMFGDQLVQVVSDGGMVEKGTQVKVVEVHGAKVVVEA</sequence>